<accession>A0A836KTE3</accession>
<keyword evidence="3" id="KW-1185">Reference proteome</keyword>
<dbReference type="EMBL" id="JAFHKP010000004">
    <property type="protein sequence ID" value="KAG5486589.1"/>
    <property type="molecule type" value="Genomic_DNA"/>
</dbReference>
<proteinExistence type="predicted"/>
<feature type="transmembrane region" description="Helical" evidence="1">
    <location>
        <begin position="21"/>
        <end position="46"/>
    </location>
</feature>
<keyword evidence="1" id="KW-0812">Transmembrane</keyword>
<sequence length="267" mass="29610">MSWFKSKRPTAPIYVPDPRRPSIFFVLTSLEPLISALLLVLSHYFLVVVAGSTPLSGPGGLWQTFGRQSRARMQSHEATPLRDPPLAISLDLLVVVLCIFSSNALLAACSRVLLKEQRRVEDEAEAGWLAAVSNPETRKERLAKDAQELAERVKFWQENDERRKTGQTALRERIKKLDVMADEVMTNIIVLISVALSLEVAHSIYMQPPNQVRGLGMACMLMVLIGGLIICAVDSHLSCMHHYCSYVNALCITSLMVLVARASVLAN</sequence>
<evidence type="ECO:0000256" key="1">
    <source>
        <dbReference type="SAM" id="Phobius"/>
    </source>
</evidence>
<gene>
    <name evidence="2" type="ORF">CUR178_07956</name>
</gene>
<dbReference type="KEGG" id="lenr:94175101"/>
<feature type="transmembrane region" description="Helical" evidence="1">
    <location>
        <begin position="212"/>
        <end position="233"/>
    </location>
</feature>
<feature type="transmembrane region" description="Helical" evidence="1">
    <location>
        <begin position="184"/>
        <end position="206"/>
    </location>
</feature>
<keyword evidence="1" id="KW-1133">Transmembrane helix</keyword>
<evidence type="ECO:0000313" key="2">
    <source>
        <dbReference type="EMBL" id="KAG5486589.1"/>
    </source>
</evidence>
<dbReference type="Proteomes" id="UP000674179">
    <property type="component" value="Chromosome 4"/>
</dbReference>
<feature type="transmembrane region" description="Helical" evidence="1">
    <location>
        <begin position="86"/>
        <end position="109"/>
    </location>
</feature>
<feature type="transmembrane region" description="Helical" evidence="1">
    <location>
        <begin position="245"/>
        <end position="264"/>
    </location>
</feature>
<comment type="caution">
    <text evidence="2">The sequence shown here is derived from an EMBL/GenBank/DDBJ whole genome shotgun (WGS) entry which is preliminary data.</text>
</comment>
<dbReference type="RefSeq" id="XP_067695923.1">
    <property type="nucleotide sequence ID" value="XM_067839591.1"/>
</dbReference>
<reference evidence="2 3" key="1">
    <citation type="submission" date="2021-02" db="EMBL/GenBank/DDBJ databases">
        <title>Leishmania (Mundinia) enrietti genome sequencing and assembly.</title>
        <authorList>
            <person name="Almutairi H."/>
            <person name="Gatherer D."/>
        </authorList>
    </citation>
    <scope>NUCLEOTIDE SEQUENCE [LARGE SCALE GENOMIC DNA]</scope>
    <source>
        <strain evidence="2">CUR178</strain>
    </source>
</reference>
<keyword evidence="1" id="KW-0472">Membrane</keyword>
<dbReference type="OrthoDB" id="260847at2759"/>
<evidence type="ECO:0000313" key="3">
    <source>
        <dbReference type="Proteomes" id="UP000674179"/>
    </source>
</evidence>
<dbReference type="AlphaFoldDB" id="A0A836KTE3"/>
<protein>
    <submittedName>
        <fullName evidence="2">Uncharacterized protein</fullName>
    </submittedName>
</protein>
<name>A0A836KTE3_LEIEN</name>
<dbReference type="GeneID" id="94175101"/>
<organism evidence="2 3">
    <name type="scientific">Leishmania enriettii</name>
    <dbReference type="NCBI Taxonomy" id="5663"/>
    <lineage>
        <taxon>Eukaryota</taxon>
        <taxon>Discoba</taxon>
        <taxon>Euglenozoa</taxon>
        <taxon>Kinetoplastea</taxon>
        <taxon>Metakinetoplastina</taxon>
        <taxon>Trypanosomatida</taxon>
        <taxon>Trypanosomatidae</taxon>
        <taxon>Leishmaniinae</taxon>
        <taxon>Leishmania</taxon>
    </lineage>
</organism>